<reference evidence="1" key="2">
    <citation type="submission" date="2023-06" db="EMBL/GenBank/DDBJ databases">
        <authorList>
            <person name="Ma L."/>
            <person name="Liu K.-W."/>
            <person name="Li Z."/>
            <person name="Hsiao Y.-Y."/>
            <person name="Qi Y."/>
            <person name="Fu T."/>
            <person name="Tang G."/>
            <person name="Zhang D."/>
            <person name="Sun W.-H."/>
            <person name="Liu D.-K."/>
            <person name="Li Y."/>
            <person name="Chen G.-Z."/>
            <person name="Liu X.-D."/>
            <person name="Liao X.-Y."/>
            <person name="Jiang Y.-T."/>
            <person name="Yu X."/>
            <person name="Hao Y."/>
            <person name="Huang J."/>
            <person name="Zhao X.-W."/>
            <person name="Ke S."/>
            <person name="Chen Y.-Y."/>
            <person name="Wu W.-L."/>
            <person name="Hsu J.-L."/>
            <person name="Lin Y.-F."/>
            <person name="Huang M.-D."/>
            <person name="Li C.-Y."/>
            <person name="Huang L."/>
            <person name="Wang Z.-W."/>
            <person name="Zhao X."/>
            <person name="Zhong W.-Y."/>
            <person name="Peng D.-H."/>
            <person name="Ahmad S."/>
            <person name="Lan S."/>
            <person name="Zhang J.-S."/>
            <person name="Tsai W.-C."/>
            <person name="Van De Peer Y."/>
            <person name="Liu Z.-J."/>
        </authorList>
    </citation>
    <scope>NUCLEOTIDE SEQUENCE</scope>
    <source>
        <strain evidence="1">SCP</strain>
        <tissue evidence="1">Leaves</tissue>
    </source>
</reference>
<dbReference type="AlphaFoldDB" id="A0AAV9B090"/>
<reference evidence="1" key="1">
    <citation type="journal article" date="2023" name="Nat. Commun.">
        <title>Diploid and tetraploid genomes of Acorus and the evolution of monocots.</title>
        <authorList>
            <person name="Ma L."/>
            <person name="Liu K.W."/>
            <person name="Li Z."/>
            <person name="Hsiao Y.Y."/>
            <person name="Qi Y."/>
            <person name="Fu T."/>
            <person name="Tang G.D."/>
            <person name="Zhang D."/>
            <person name="Sun W.H."/>
            <person name="Liu D.K."/>
            <person name="Li Y."/>
            <person name="Chen G.Z."/>
            <person name="Liu X.D."/>
            <person name="Liao X.Y."/>
            <person name="Jiang Y.T."/>
            <person name="Yu X."/>
            <person name="Hao Y."/>
            <person name="Huang J."/>
            <person name="Zhao X.W."/>
            <person name="Ke S."/>
            <person name="Chen Y.Y."/>
            <person name="Wu W.L."/>
            <person name="Hsu J.L."/>
            <person name="Lin Y.F."/>
            <person name="Huang M.D."/>
            <person name="Li C.Y."/>
            <person name="Huang L."/>
            <person name="Wang Z.W."/>
            <person name="Zhao X."/>
            <person name="Zhong W.Y."/>
            <person name="Peng D.H."/>
            <person name="Ahmad S."/>
            <person name="Lan S."/>
            <person name="Zhang J.S."/>
            <person name="Tsai W.C."/>
            <person name="Van de Peer Y."/>
            <person name="Liu Z.J."/>
        </authorList>
    </citation>
    <scope>NUCLEOTIDE SEQUENCE</scope>
    <source>
        <strain evidence="1">SCP</strain>
    </source>
</reference>
<protein>
    <submittedName>
        <fullName evidence="1">Uncharacterized protein</fullName>
    </submittedName>
</protein>
<keyword evidence="2" id="KW-1185">Reference proteome</keyword>
<dbReference type="EMBL" id="JAUJYN010000006">
    <property type="protein sequence ID" value="KAK1269452.1"/>
    <property type="molecule type" value="Genomic_DNA"/>
</dbReference>
<gene>
    <name evidence="1" type="ORF">QJS04_geneDACA006862</name>
</gene>
<dbReference type="Proteomes" id="UP001179952">
    <property type="component" value="Unassembled WGS sequence"/>
</dbReference>
<comment type="caution">
    <text evidence="1">The sequence shown here is derived from an EMBL/GenBank/DDBJ whole genome shotgun (WGS) entry which is preliminary data.</text>
</comment>
<sequence>MGVSYSSSRGDVFIDFTNLRGWKWNLSEKRRGSSLFRQIVPHPSLVVPPVPGSK</sequence>
<organism evidence="1 2">
    <name type="scientific">Acorus gramineus</name>
    <name type="common">Dwarf sweet flag</name>
    <dbReference type="NCBI Taxonomy" id="55184"/>
    <lineage>
        <taxon>Eukaryota</taxon>
        <taxon>Viridiplantae</taxon>
        <taxon>Streptophyta</taxon>
        <taxon>Embryophyta</taxon>
        <taxon>Tracheophyta</taxon>
        <taxon>Spermatophyta</taxon>
        <taxon>Magnoliopsida</taxon>
        <taxon>Liliopsida</taxon>
        <taxon>Acoraceae</taxon>
        <taxon>Acorus</taxon>
    </lineage>
</organism>
<evidence type="ECO:0000313" key="2">
    <source>
        <dbReference type="Proteomes" id="UP001179952"/>
    </source>
</evidence>
<proteinExistence type="predicted"/>
<evidence type="ECO:0000313" key="1">
    <source>
        <dbReference type="EMBL" id="KAK1269452.1"/>
    </source>
</evidence>
<name>A0AAV9B090_ACOGR</name>
<accession>A0AAV9B090</accession>